<comment type="caution">
    <text evidence="1">The sequence shown here is derived from an EMBL/GenBank/DDBJ whole genome shotgun (WGS) entry which is preliminary data.</text>
</comment>
<accession>X1AM53</accession>
<protein>
    <submittedName>
        <fullName evidence="1">Uncharacterized protein</fullName>
    </submittedName>
</protein>
<dbReference type="EMBL" id="BART01017923">
    <property type="protein sequence ID" value="GAG83689.1"/>
    <property type="molecule type" value="Genomic_DNA"/>
</dbReference>
<name>X1AM53_9ZZZZ</name>
<evidence type="ECO:0000313" key="1">
    <source>
        <dbReference type="EMBL" id="GAG83689.1"/>
    </source>
</evidence>
<organism evidence="1">
    <name type="scientific">marine sediment metagenome</name>
    <dbReference type="NCBI Taxonomy" id="412755"/>
    <lineage>
        <taxon>unclassified sequences</taxon>
        <taxon>metagenomes</taxon>
        <taxon>ecological metagenomes</taxon>
    </lineage>
</organism>
<sequence length="96" mass="11088">MKQGTFDVIDGIPIVFAYVLSKPKSGSYSVRNNHLSYRKALKKYESSRQEWEVDRSSIGFMLKILIEKNISEQVEFTEIQSPTKTERGKCKITKIL</sequence>
<gene>
    <name evidence="1" type="ORF">S01H4_33955</name>
</gene>
<proteinExistence type="predicted"/>
<dbReference type="AlphaFoldDB" id="X1AM53"/>
<reference evidence="1" key="1">
    <citation type="journal article" date="2014" name="Front. Microbiol.">
        <title>High frequency of phylogenetically diverse reductive dehalogenase-homologous genes in deep subseafloor sedimentary metagenomes.</title>
        <authorList>
            <person name="Kawai M."/>
            <person name="Futagami T."/>
            <person name="Toyoda A."/>
            <person name="Takaki Y."/>
            <person name="Nishi S."/>
            <person name="Hori S."/>
            <person name="Arai W."/>
            <person name="Tsubouchi T."/>
            <person name="Morono Y."/>
            <person name="Uchiyama I."/>
            <person name="Ito T."/>
            <person name="Fujiyama A."/>
            <person name="Inagaki F."/>
            <person name="Takami H."/>
        </authorList>
    </citation>
    <scope>NUCLEOTIDE SEQUENCE</scope>
    <source>
        <strain evidence="1">Expedition CK06-06</strain>
    </source>
</reference>